<keyword evidence="2 4" id="KW-0238">DNA-binding</keyword>
<proteinExistence type="predicted"/>
<dbReference type="PRINTS" id="PR00455">
    <property type="entry name" value="HTHTETR"/>
</dbReference>
<reference evidence="6" key="1">
    <citation type="submission" date="2020-08" db="EMBL/GenBank/DDBJ databases">
        <title>Paracoccus amoyensis sp. nov., isolated from the surface seawater at coast of Xiamen, Fujian.</title>
        <authorList>
            <person name="Lyu L."/>
        </authorList>
    </citation>
    <scope>NUCLEOTIDE SEQUENCE</scope>
    <source>
        <strain evidence="6">11-3</strain>
    </source>
</reference>
<dbReference type="RefSeq" id="WP_187793490.1">
    <property type="nucleotide sequence ID" value="NZ_JACOQL010000003.1"/>
</dbReference>
<evidence type="ECO:0000256" key="2">
    <source>
        <dbReference type="ARBA" id="ARBA00023125"/>
    </source>
</evidence>
<dbReference type="InterPro" id="IPR041479">
    <property type="entry name" value="TetR_CgmR_C"/>
</dbReference>
<dbReference type="InterPro" id="IPR036661">
    <property type="entry name" value="Luciferase-like_sf"/>
</dbReference>
<keyword evidence="1" id="KW-0805">Transcription regulation</keyword>
<organism evidence="6 7">
    <name type="scientific">Paracoccus amoyensis</name>
    <dbReference type="NCBI Taxonomy" id="2760093"/>
    <lineage>
        <taxon>Bacteria</taxon>
        <taxon>Pseudomonadati</taxon>
        <taxon>Pseudomonadota</taxon>
        <taxon>Alphaproteobacteria</taxon>
        <taxon>Rhodobacterales</taxon>
        <taxon>Paracoccaceae</taxon>
        <taxon>Paracoccus</taxon>
    </lineage>
</organism>
<dbReference type="Pfam" id="PF00440">
    <property type="entry name" value="TetR_N"/>
    <property type="match status" value="1"/>
</dbReference>
<dbReference type="PROSITE" id="PS50977">
    <property type="entry name" value="HTH_TETR_2"/>
    <property type="match status" value="1"/>
</dbReference>
<dbReference type="GO" id="GO:0016705">
    <property type="term" value="F:oxidoreductase activity, acting on paired donors, with incorporation or reduction of molecular oxygen"/>
    <property type="evidence" value="ECO:0007669"/>
    <property type="project" value="InterPro"/>
</dbReference>
<dbReference type="PANTHER" id="PTHR47506">
    <property type="entry name" value="TRANSCRIPTIONAL REGULATORY PROTEIN"/>
    <property type="match status" value="1"/>
</dbReference>
<sequence>MARPRKIDRDQLLDAAEELVREKGAAALTIDALAKACGITKGGVQYSFRSKDDILNAMFDRWYVDYDRQFSALVGDPPAAGKRVAAHVAATRQGDAALNAKAASLMAALLQTPEHLESTRQWYRERLAGVDATTPEGRRQRLAFLATEGAFLLRFMRFMQIDDDEWDQIFADIATLLEGNVG</sequence>
<protein>
    <submittedName>
        <fullName evidence="6">TetR/AcrR family transcriptional regulator</fullName>
    </submittedName>
</protein>
<dbReference type="InterPro" id="IPR009057">
    <property type="entry name" value="Homeodomain-like_sf"/>
</dbReference>
<dbReference type="InterPro" id="IPR001647">
    <property type="entry name" value="HTH_TetR"/>
</dbReference>
<dbReference type="Gene3D" id="1.10.357.10">
    <property type="entry name" value="Tetracycline Repressor, domain 2"/>
    <property type="match status" value="1"/>
</dbReference>
<dbReference type="EMBL" id="JACOQL010000003">
    <property type="protein sequence ID" value="MBC9246979.1"/>
    <property type="molecule type" value="Genomic_DNA"/>
</dbReference>
<dbReference type="Proteomes" id="UP000608594">
    <property type="component" value="Unassembled WGS sequence"/>
</dbReference>
<evidence type="ECO:0000259" key="5">
    <source>
        <dbReference type="PROSITE" id="PS50977"/>
    </source>
</evidence>
<dbReference type="SUPFAM" id="SSF46689">
    <property type="entry name" value="Homeodomain-like"/>
    <property type="match status" value="1"/>
</dbReference>
<gene>
    <name evidence="6" type="ORF">H4P12_09670</name>
</gene>
<keyword evidence="3" id="KW-0804">Transcription</keyword>
<dbReference type="AlphaFoldDB" id="A0A926GGM6"/>
<evidence type="ECO:0000313" key="6">
    <source>
        <dbReference type="EMBL" id="MBC9246979.1"/>
    </source>
</evidence>
<accession>A0A926GGM6</accession>
<dbReference type="PANTHER" id="PTHR47506:SF1">
    <property type="entry name" value="HTH-TYPE TRANSCRIPTIONAL REGULATOR YJDC"/>
    <property type="match status" value="1"/>
</dbReference>
<feature type="DNA-binding region" description="H-T-H motif" evidence="4">
    <location>
        <begin position="29"/>
        <end position="48"/>
    </location>
</feature>
<evidence type="ECO:0000313" key="7">
    <source>
        <dbReference type="Proteomes" id="UP000608594"/>
    </source>
</evidence>
<dbReference type="Pfam" id="PF17937">
    <property type="entry name" value="TetR_C_28"/>
    <property type="match status" value="1"/>
</dbReference>
<keyword evidence="7" id="KW-1185">Reference proteome</keyword>
<dbReference type="GO" id="GO:0003677">
    <property type="term" value="F:DNA binding"/>
    <property type="evidence" value="ECO:0007669"/>
    <property type="project" value="UniProtKB-UniRule"/>
</dbReference>
<feature type="domain" description="HTH tetR-type" evidence="5">
    <location>
        <begin position="6"/>
        <end position="66"/>
    </location>
</feature>
<evidence type="ECO:0000256" key="1">
    <source>
        <dbReference type="ARBA" id="ARBA00023015"/>
    </source>
</evidence>
<name>A0A926GGM6_9RHOB</name>
<evidence type="ECO:0000256" key="4">
    <source>
        <dbReference type="PROSITE-ProRule" id="PRU00335"/>
    </source>
</evidence>
<comment type="caution">
    <text evidence="6">The sequence shown here is derived from an EMBL/GenBank/DDBJ whole genome shotgun (WGS) entry which is preliminary data.</text>
</comment>
<evidence type="ECO:0000256" key="3">
    <source>
        <dbReference type="ARBA" id="ARBA00023163"/>
    </source>
</evidence>
<dbReference type="SUPFAM" id="SSF51679">
    <property type="entry name" value="Bacterial luciferase-like"/>
    <property type="match status" value="1"/>
</dbReference>